<comment type="caution">
    <text evidence="2">The sequence shown here is derived from an EMBL/GenBank/DDBJ whole genome shotgun (WGS) entry which is preliminary data.</text>
</comment>
<dbReference type="Proteomes" id="UP001162483">
    <property type="component" value="Unassembled WGS sequence"/>
</dbReference>
<keyword evidence="1" id="KW-0472">Membrane</keyword>
<dbReference type="EMBL" id="CATNWA010021791">
    <property type="protein sequence ID" value="CAI9623966.1"/>
    <property type="molecule type" value="Genomic_DNA"/>
</dbReference>
<keyword evidence="1" id="KW-0812">Transmembrane</keyword>
<name>A0ABN9HQ95_9NEOB</name>
<reference evidence="2" key="1">
    <citation type="submission" date="2023-05" db="EMBL/GenBank/DDBJ databases">
        <authorList>
            <person name="Stuckert A."/>
        </authorList>
    </citation>
    <scope>NUCLEOTIDE SEQUENCE</scope>
</reference>
<evidence type="ECO:0000313" key="2">
    <source>
        <dbReference type="EMBL" id="CAI9623966.1"/>
    </source>
</evidence>
<keyword evidence="3" id="KW-1185">Reference proteome</keyword>
<evidence type="ECO:0000313" key="3">
    <source>
        <dbReference type="Proteomes" id="UP001162483"/>
    </source>
</evidence>
<keyword evidence="1" id="KW-1133">Transmembrane helix</keyword>
<sequence length="49" mass="5753">MSEVSGHLLYYVRSIWSSPVLCPQYLVIFCTMSEVSGHLLYYFFLVFLL</sequence>
<accession>A0ABN9HQ95</accession>
<proteinExistence type="predicted"/>
<evidence type="ECO:0000256" key="1">
    <source>
        <dbReference type="SAM" id="Phobius"/>
    </source>
</evidence>
<protein>
    <submittedName>
        <fullName evidence="2">Uncharacterized protein</fullName>
    </submittedName>
</protein>
<feature type="transmembrane region" description="Helical" evidence="1">
    <location>
        <begin position="25"/>
        <end position="48"/>
    </location>
</feature>
<organism evidence="2 3">
    <name type="scientific">Staurois parvus</name>
    <dbReference type="NCBI Taxonomy" id="386267"/>
    <lineage>
        <taxon>Eukaryota</taxon>
        <taxon>Metazoa</taxon>
        <taxon>Chordata</taxon>
        <taxon>Craniata</taxon>
        <taxon>Vertebrata</taxon>
        <taxon>Euteleostomi</taxon>
        <taxon>Amphibia</taxon>
        <taxon>Batrachia</taxon>
        <taxon>Anura</taxon>
        <taxon>Neobatrachia</taxon>
        <taxon>Ranoidea</taxon>
        <taxon>Ranidae</taxon>
        <taxon>Staurois</taxon>
    </lineage>
</organism>
<gene>
    <name evidence="2" type="ORF">SPARVUS_LOCUS16562661</name>
</gene>